<dbReference type="PANTHER" id="PTHR42693">
    <property type="entry name" value="ARYLSULFATASE FAMILY MEMBER"/>
    <property type="match status" value="1"/>
</dbReference>
<evidence type="ECO:0000256" key="5">
    <source>
        <dbReference type="SAM" id="SignalP"/>
    </source>
</evidence>
<dbReference type="GO" id="GO:0004065">
    <property type="term" value="F:arylsulfatase activity"/>
    <property type="evidence" value="ECO:0007669"/>
    <property type="project" value="TreeGrafter"/>
</dbReference>
<dbReference type="InterPro" id="IPR017850">
    <property type="entry name" value="Alkaline_phosphatase_core_sf"/>
</dbReference>
<dbReference type="Pfam" id="PF00884">
    <property type="entry name" value="Sulfatase"/>
    <property type="match status" value="1"/>
</dbReference>
<gene>
    <name evidence="7" type="ORF">SAMN04489724_3899</name>
</gene>
<organism evidence="7 8">
    <name type="scientific">Algoriphagus locisalis</name>
    <dbReference type="NCBI Taxonomy" id="305507"/>
    <lineage>
        <taxon>Bacteria</taxon>
        <taxon>Pseudomonadati</taxon>
        <taxon>Bacteroidota</taxon>
        <taxon>Cytophagia</taxon>
        <taxon>Cytophagales</taxon>
        <taxon>Cyclobacteriaceae</taxon>
        <taxon>Algoriphagus</taxon>
    </lineage>
</organism>
<dbReference type="STRING" id="305507.SAMN04489724_3899"/>
<dbReference type="AlphaFoldDB" id="A0A1I7DCU7"/>
<feature type="domain" description="Sulfatase N-terminal" evidence="6">
    <location>
        <begin position="27"/>
        <end position="348"/>
    </location>
</feature>
<evidence type="ECO:0000259" key="6">
    <source>
        <dbReference type="Pfam" id="PF00884"/>
    </source>
</evidence>
<dbReference type="Gene3D" id="3.30.1120.10">
    <property type="match status" value="1"/>
</dbReference>
<accession>A0A1I7DCU7</accession>
<dbReference type="GO" id="GO:0046872">
    <property type="term" value="F:metal ion binding"/>
    <property type="evidence" value="ECO:0007669"/>
    <property type="project" value="UniProtKB-KW"/>
</dbReference>
<protein>
    <submittedName>
        <fullName evidence="7">Arylsulfatase A</fullName>
    </submittedName>
</protein>
<feature type="signal peptide" evidence="5">
    <location>
        <begin position="1"/>
        <end position="18"/>
    </location>
</feature>
<proteinExistence type="inferred from homology"/>
<dbReference type="Proteomes" id="UP000199673">
    <property type="component" value="Unassembled WGS sequence"/>
</dbReference>
<dbReference type="InterPro" id="IPR024607">
    <property type="entry name" value="Sulfatase_CS"/>
</dbReference>
<evidence type="ECO:0000256" key="2">
    <source>
        <dbReference type="ARBA" id="ARBA00022723"/>
    </source>
</evidence>
<reference evidence="8" key="1">
    <citation type="submission" date="2016-10" db="EMBL/GenBank/DDBJ databases">
        <authorList>
            <person name="Varghese N."/>
            <person name="Submissions S."/>
        </authorList>
    </citation>
    <scope>NUCLEOTIDE SEQUENCE [LARGE SCALE GENOMIC DNA]</scope>
    <source>
        <strain evidence="8">DSM 23445</strain>
    </source>
</reference>
<dbReference type="EMBL" id="FPBF01000006">
    <property type="protein sequence ID" value="SFU09445.1"/>
    <property type="molecule type" value="Genomic_DNA"/>
</dbReference>
<keyword evidence="4" id="KW-0106">Calcium</keyword>
<evidence type="ECO:0000256" key="4">
    <source>
        <dbReference type="ARBA" id="ARBA00022837"/>
    </source>
</evidence>
<evidence type="ECO:0000256" key="3">
    <source>
        <dbReference type="ARBA" id="ARBA00022801"/>
    </source>
</evidence>
<evidence type="ECO:0000313" key="8">
    <source>
        <dbReference type="Proteomes" id="UP000199673"/>
    </source>
</evidence>
<dbReference type="InterPro" id="IPR000917">
    <property type="entry name" value="Sulfatase_N"/>
</dbReference>
<keyword evidence="8" id="KW-1185">Reference proteome</keyword>
<dbReference type="Gene3D" id="3.40.720.10">
    <property type="entry name" value="Alkaline Phosphatase, subunit A"/>
    <property type="match status" value="1"/>
</dbReference>
<dbReference type="RefSeq" id="WP_091696508.1">
    <property type="nucleotide sequence ID" value="NZ_FPBF01000006.1"/>
</dbReference>
<sequence length="463" mass="52177">MRNIALVLFFVLSFSSFAQQRPTTEKPNVIIILTDDQGYADVGFNGSTEIPTPNIDRIANNGVVFTSGYVTYAVCGPSRAGLLTGRYQDKFGFSKNPLMAPKDSLMGLPPSEETIGAAMKKAGYSTVAFGKWHMGVHPSLRPNKRGFDEFYGFLSGGHKYFPKDFVLADIEQSKSQYDAYNTKLLRNTERVEETEYLTDALSREAVDFVERHQKEPFLMYLAYNAPHAPMEATDEYLNRFLHNKDLKRRTYAAMVSAVDDGVGELLDKLEELDIDENTVVFFLSDNGGPTSHNASDNTPLRGFKGDFFEGGIRVPFAVQWKGVIPAGATYDYPVSSLDIFSTAVALAKVTPKNELDGVNLIPYLTGEDKGVPHQELYWRNYNANKFAIRTLDSKQIMERETTYLFDIQKDIAEKVNLAVSQEDRVKAIEQLIKEWEMSLMDPVFMGLSEEKKYSELHPDRFNP</sequence>
<evidence type="ECO:0000313" key="7">
    <source>
        <dbReference type="EMBL" id="SFU09445.1"/>
    </source>
</evidence>
<comment type="similarity">
    <text evidence="1">Belongs to the sulfatase family.</text>
</comment>
<keyword evidence="3" id="KW-0378">Hydrolase</keyword>
<dbReference type="SUPFAM" id="SSF53649">
    <property type="entry name" value="Alkaline phosphatase-like"/>
    <property type="match status" value="1"/>
</dbReference>
<dbReference type="InterPro" id="IPR050738">
    <property type="entry name" value="Sulfatase"/>
</dbReference>
<evidence type="ECO:0000256" key="1">
    <source>
        <dbReference type="ARBA" id="ARBA00008779"/>
    </source>
</evidence>
<keyword evidence="5" id="KW-0732">Signal</keyword>
<dbReference type="PANTHER" id="PTHR42693:SF53">
    <property type="entry name" value="ENDO-4-O-SULFATASE"/>
    <property type="match status" value="1"/>
</dbReference>
<dbReference type="PROSITE" id="PS00523">
    <property type="entry name" value="SULFATASE_1"/>
    <property type="match status" value="1"/>
</dbReference>
<feature type="chain" id="PRO_5011653870" evidence="5">
    <location>
        <begin position="19"/>
        <end position="463"/>
    </location>
</feature>
<dbReference type="OrthoDB" id="9764377at2"/>
<keyword evidence="2" id="KW-0479">Metal-binding</keyword>
<name>A0A1I7DCU7_9BACT</name>